<evidence type="ECO:0000256" key="1">
    <source>
        <dbReference type="SAM" id="SignalP"/>
    </source>
</evidence>
<sequence>MARDILLLLLTGVVSMGALAVAVAGCGCGCGEKKERQEALELSSLESRCPFKTSGCYFSSSQRHKVLAPVLPRRRITTLLIRSFGFGRQDNMVWKSSLPQF</sequence>
<feature type="chain" id="PRO_5012051450" evidence="1">
    <location>
        <begin position="21"/>
        <end position="101"/>
    </location>
</feature>
<feature type="signal peptide" evidence="1">
    <location>
        <begin position="1"/>
        <end position="20"/>
    </location>
</feature>
<dbReference type="AlphaFoldDB" id="A0A1R3K5B7"/>
<dbReference type="Proteomes" id="UP000187203">
    <property type="component" value="Unassembled WGS sequence"/>
</dbReference>
<gene>
    <name evidence="2" type="ORF">COLO4_11225</name>
</gene>
<name>A0A1R3K5B7_9ROSI</name>
<reference evidence="3" key="1">
    <citation type="submission" date="2013-09" db="EMBL/GenBank/DDBJ databases">
        <title>Corchorus olitorius genome sequencing.</title>
        <authorList>
            <person name="Alam M."/>
            <person name="Haque M.S."/>
            <person name="Islam M.S."/>
            <person name="Emdad E.M."/>
            <person name="Islam M.M."/>
            <person name="Ahmed B."/>
            <person name="Halim A."/>
            <person name="Hossen Q.M.M."/>
            <person name="Hossain M.Z."/>
            <person name="Ahmed R."/>
            <person name="Khan M.M."/>
            <person name="Islam R."/>
            <person name="Rashid M.M."/>
            <person name="Khan S.A."/>
            <person name="Rahman M.S."/>
            <person name="Alam M."/>
            <person name="Yahiya A.S."/>
            <person name="Khan M.S."/>
            <person name="Azam M.S."/>
            <person name="Haque T."/>
            <person name="Lashkar M.Z.H."/>
            <person name="Akhand A.I."/>
            <person name="Morshed G."/>
            <person name="Roy S."/>
            <person name="Uddin K.S."/>
            <person name="Rabeya T."/>
            <person name="Hossain A.S."/>
            <person name="Chowdhury A."/>
            <person name="Snigdha A.R."/>
            <person name="Mortoza M.S."/>
            <person name="Matin S.A."/>
            <person name="Hoque S.M.E."/>
            <person name="Islam M.K."/>
            <person name="Roy D.K."/>
            <person name="Haider R."/>
            <person name="Moosa M.M."/>
            <person name="Elias S.M."/>
            <person name="Hasan A.M."/>
            <person name="Jahan S."/>
            <person name="Shafiuddin M."/>
            <person name="Mahmood N."/>
            <person name="Shommy N.S."/>
        </authorList>
    </citation>
    <scope>NUCLEOTIDE SEQUENCE [LARGE SCALE GENOMIC DNA]</scope>
    <source>
        <strain evidence="3">cv. O-4</strain>
    </source>
</reference>
<evidence type="ECO:0000313" key="3">
    <source>
        <dbReference type="Proteomes" id="UP000187203"/>
    </source>
</evidence>
<comment type="caution">
    <text evidence="2">The sequence shown here is derived from an EMBL/GenBank/DDBJ whole genome shotgun (WGS) entry which is preliminary data.</text>
</comment>
<evidence type="ECO:0000313" key="2">
    <source>
        <dbReference type="EMBL" id="OMP02285.1"/>
    </source>
</evidence>
<organism evidence="2 3">
    <name type="scientific">Corchorus olitorius</name>
    <dbReference type="NCBI Taxonomy" id="93759"/>
    <lineage>
        <taxon>Eukaryota</taxon>
        <taxon>Viridiplantae</taxon>
        <taxon>Streptophyta</taxon>
        <taxon>Embryophyta</taxon>
        <taxon>Tracheophyta</taxon>
        <taxon>Spermatophyta</taxon>
        <taxon>Magnoliopsida</taxon>
        <taxon>eudicotyledons</taxon>
        <taxon>Gunneridae</taxon>
        <taxon>Pentapetalae</taxon>
        <taxon>rosids</taxon>
        <taxon>malvids</taxon>
        <taxon>Malvales</taxon>
        <taxon>Malvaceae</taxon>
        <taxon>Grewioideae</taxon>
        <taxon>Apeibeae</taxon>
        <taxon>Corchorus</taxon>
    </lineage>
</organism>
<dbReference type="PROSITE" id="PS51257">
    <property type="entry name" value="PROKAR_LIPOPROTEIN"/>
    <property type="match status" value="1"/>
</dbReference>
<proteinExistence type="predicted"/>
<protein>
    <submittedName>
        <fullName evidence="2">Uncharacterized protein</fullName>
    </submittedName>
</protein>
<keyword evidence="3" id="KW-1185">Reference proteome</keyword>
<keyword evidence="1" id="KW-0732">Signal</keyword>
<dbReference type="EMBL" id="AWUE01014657">
    <property type="protein sequence ID" value="OMP02285.1"/>
    <property type="molecule type" value="Genomic_DNA"/>
</dbReference>
<accession>A0A1R3K5B7</accession>